<feature type="transmembrane region" description="Helical" evidence="2">
    <location>
        <begin position="320"/>
        <end position="341"/>
    </location>
</feature>
<evidence type="ECO:0000256" key="2">
    <source>
        <dbReference type="SAM" id="Phobius"/>
    </source>
</evidence>
<feature type="transmembrane region" description="Helical" evidence="2">
    <location>
        <begin position="237"/>
        <end position="264"/>
    </location>
</feature>
<feature type="transmembrane region" description="Helical" evidence="2">
    <location>
        <begin position="276"/>
        <end position="299"/>
    </location>
</feature>
<keyword evidence="2" id="KW-0472">Membrane</keyword>
<gene>
    <name evidence="3" type="ORF">I8D64_15490</name>
</gene>
<keyword evidence="2" id="KW-0812">Transmembrane</keyword>
<feature type="transmembrane region" description="Helical" evidence="2">
    <location>
        <begin position="146"/>
        <end position="165"/>
    </location>
</feature>
<evidence type="ECO:0000313" key="4">
    <source>
        <dbReference type="Proteomes" id="UP000612352"/>
    </source>
</evidence>
<feature type="transmembrane region" description="Helical" evidence="2">
    <location>
        <begin position="186"/>
        <end position="204"/>
    </location>
</feature>
<dbReference type="Proteomes" id="UP000612352">
    <property type="component" value="Unassembled WGS sequence"/>
</dbReference>
<feature type="transmembrane region" description="Helical" evidence="2">
    <location>
        <begin position="210"/>
        <end position="230"/>
    </location>
</feature>
<sequence length="542" mass="57862">MASPSSRAHGLGRVRTGAKDSLTGRAVDGLYGPDGRARITRRASDVGRYARTVTRSTDPAPSDLAHVPSDRPARRPARVVAAVLLGVLGAAAYWLRGVQQWRGLEASSWDLAIFSQLARAYSELRAPIVPIKGDGFNLLGDHFHPILVLLGPIWAAWPSPLALLWTQAVLFGISAVPLTRLAIDRLGWGAGLLAGAAYLFGFGLQAAADVQFHEIAFAVPLLAFSLSALVRGRMPAAIAWAAPLVLVKEDLGLTVVVLGLVIALRDPRVRRAGLALAAWGALWFVLSTFVILPLLNPAGHYDYGGNLGSPLDVLGPAEKWMTVLMLLLAAGVIGARSPLILAMLPTLAWRFAGNVEFYWGWYWHYNAVLMPIALAAMLDALGDRRDRRDGRDLVGSQPRASRRRGSRPARGLVRWTAVGASAAVSLMLGSALPLVNLARDSAWEPSPRTAAAEGALAAVPRDVVVASDITLMARVVPSDDVQWVHGTNTRVPDCVLVDREAFSWGGQDPGDAAGWASGNYGTTFESRYAQDGFEVACQPGVA</sequence>
<feature type="region of interest" description="Disordered" evidence="1">
    <location>
        <begin position="389"/>
        <end position="408"/>
    </location>
</feature>
<reference evidence="3 4" key="1">
    <citation type="submission" date="2020-12" db="EMBL/GenBank/DDBJ databases">
        <title>Brachybacterium sp. MASK1Z-5, whole genome shotgun sequence.</title>
        <authorList>
            <person name="Tuo L."/>
        </authorList>
    </citation>
    <scope>NUCLEOTIDE SEQUENCE [LARGE SCALE GENOMIC DNA]</scope>
    <source>
        <strain evidence="3 4">MASK1Z-5</strain>
    </source>
</reference>
<organism evidence="3 4">
    <name type="scientific">Brachybacterium halotolerans</name>
    <dbReference type="NCBI Taxonomy" id="2795215"/>
    <lineage>
        <taxon>Bacteria</taxon>
        <taxon>Bacillati</taxon>
        <taxon>Actinomycetota</taxon>
        <taxon>Actinomycetes</taxon>
        <taxon>Micrococcales</taxon>
        <taxon>Dermabacteraceae</taxon>
        <taxon>Brachybacterium</taxon>
    </lineage>
</organism>
<protein>
    <submittedName>
        <fullName evidence="3">DUF2079 domain-containing protein</fullName>
    </submittedName>
</protein>
<feature type="transmembrane region" description="Helical" evidence="2">
    <location>
        <begin position="77"/>
        <end position="95"/>
    </location>
</feature>
<accession>A0ABS1BDU0</accession>
<keyword evidence="2" id="KW-1133">Transmembrane helix</keyword>
<proteinExistence type="predicted"/>
<dbReference type="Pfam" id="PF09852">
    <property type="entry name" value="DUF2079"/>
    <property type="match status" value="1"/>
</dbReference>
<feature type="region of interest" description="Disordered" evidence="1">
    <location>
        <begin position="1"/>
        <end position="26"/>
    </location>
</feature>
<name>A0ABS1BDU0_9MICO</name>
<feature type="transmembrane region" description="Helical" evidence="2">
    <location>
        <begin position="412"/>
        <end position="435"/>
    </location>
</feature>
<comment type="caution">
    <text evidence="3">The sequence shown here is derived from an EMBL/GenBank/DDBJ whole genome shotgun (WGS) entry which is preliminary data.</text>
</comment>
<dbReference type="InterPro" id="IPR018650">
    <property type="entry name" value="STSV1_Orf64"/>
</dbReference>
<evidence type="ECO:0000256" key="1">
    <source>
        <dbReference type="SAM" id="MobiDB-lite"/>
    </source>
</evidence>
<evidence type="ECO:0000313" key="3">
    <source>
        <dbReference type="EMBL" id="MBK0332805.1"/>
    </source>
</evidence>
<keyword evidence="4" id="KW-1185">Reference proteome</keyword>
<feature type="transmembrane region" description="Helical" evidence="2">
    <location>
        <begin position="361"/>
        <end position="381"/>
    </location>
</feature>
<dbReference type="EMBL" id="JAEDAJ010000013">
    <property type="protein sequence ID" value="MBK0332805.1"/>
    <property type="molecule type" value="Genomic_DNA"/>
</dbReference>